<evidence type="ECO:0000259" key="4">
    <source>
        <dbReference type="SMART" id="SM00534"/>
    </source>
</evidence>
<keyword evidence="2" id="KW-0067">ATP-binding</keyword>
<dbReference type="InterPro" id="IPR045076">
    <property type="entry name" value="MutS"/>
</dbReference>
<organism evidence="5 6">
    <name type="scientific">Thermus tengchongensis</name>
    <dbReference type="NCBI Taxonomy" id="1214928"/>
    <lineage>
        <taxon>Bacteria</taxon>
        <taxon>Thermotogati</taxon>
        <taxon>Deinococcota</taxon>
        <taxon>Deinococci</taxon>
        <taxon>Thermales</taxon>
        <taxon>Thermaceae</taxon>
        <taxon>Thermus</taxon>
    </lineage>
</organism>
<accession>A0ABY2K931</accession>
<keyword evidence="3" id="KW-0238">DNA-binding</keyword>
<evidence type="ECO:0000256" key="1">
    <source>
        <dbReference type="ARBA" id="ARBA00022741"/>
    </source>
</evidence>
<dbReference type="PANTHER" id="PTHR11361">
    <property type="entry name" value="DNA MISMATCH REPAIR PROTEIN MUTS FAMILY MEMBER"/>
    <property type="match status" value="1"/>
</dbReference>
<evidence type="ECO:0000313" key="6">
    <source>
        <dbReference type="Proteomes" id="UP000297244"/>
    </source>
</evidence>
<dbReference type="SMART" id="SM00534">
    <property type="entry name" value="MUTSac"/>
    <property type="match status" value="1"/>
</dbReference>
<dbReference type="Proteomes" id="UP000297244">
    <property type="component" value="Unassembled WGS sequence"/>
</dbReference>
<comment type="caution">
    <text evidence="5">The sequence shown here is derived from an EMBL/GenBank/DDBJ whole genome shotgun (WGS) entry which is preliminary data.</text>
</comment>
<feature type="domain" description="DNA mismatch repair proteins mutS family" evidence="4">
    <location>
        <begin position="315"/>
        <end position="482"/>
    </location>
</feature>
<dbReference type="RefSeq" id="WP_135343004.1">
    <property type="nucleotide sequence ID" value="NZ_ML214240.1"/>
</dbReference>
<dbReference type="InterPro" id="IPR000432">
    <property type="entry name" value="DNA_mismatch_repair_MutS_C"/>
</dbReference>
<dbReference type="Pfam" id="PF00488">
    <property type="entry name" value="MutS_V"/>
    <property type="match status" value="1"/>
</dbReference>
<evidence type="ECO:0000256" key="2">
    <source>
        <dbReference type="ARBA" id="ARBA00022840"/>
    </source>
</evidence>
<keyword evidence="6" id="KW-1185">Reference proteome</keyword>
<keyword evidence="1" id="KW-0547">Nucleotide-binding</keyword>
<proteinExistence type="predicted"/>
<dbReference type="PANTHER" id="PTHR11361:SF34">
    <property type="entry name" value="DNA MISMATCH REPAIR PROTEIN MSH1, MITOCHONDRIAL"/>
    <property type="match status" value="1"/>
</dbReference>
<protein>
    <submittedName>
        <fullName evidence="5">DNA mismatch repair protein MutS</fullName>
    </submittedName>
</protein>
<gene>
    <name evidence="5" type="ORF">E0489_02905</name>
</gene>
<dbReference type="EMBL" id="SKBL01000002">
    <property type="protein sequence ID" value="TFU17744.1"/>
    <property type="molecule type" value="Genomic_DNA"/>
</dbReference>
<evidence type="ECO:0000313" key="5">
    <source>
        <dbReference type="EMBL" id="TFU17744.1"/>
    </source>
</evidence>
<name>A0ABY2K931_9DEIN</name>
<sequence>MRVGLLHPEQDLDLSLPLPHAWEEVEHDLGLGTVLEAMAEGDAYLLEVARKVLAQGLSLEPAAIFHRQASLREALERPELVEALYGLAGRTLQEKRRESWGLFRRDRPDLYGGIKAMEALLRGLKELLRLLEGAPLASPGFTALRERLLGELTPGFFREAEEHLKTLRFPQGVWMAARLGLEGRGADYILLPPGGQRLPWPFTKRPKAYTLTLHPRDETGARILGELRERGIAAAARALAVAVEEVARFFEALRAEAGFLLGAARLAAKLRATGAPICFPQVGERGDLAFRGLYDVGLLLRQGQAVGNDLEASGRNPIFITGANRGGKTTFLRSLGLAQLMMQAGLFVGAEAFRGGLVDGLFTHFKREEDPSLEAGKFEEELRRLSGLVDHLTAHPLFLFNESFGATSEAEGSELGAQVVRALTERGVRVVFVTHFYTLAAAFLEAPGVLFLRAERLPDGRRTYRLQVAPPEPTAYGRDLLARVFPVPPTKA</sequence>
<dbReference type="SUPFAM" id="SSF52540">
    <property type="entry name" value="P-loop containing nucleoside triphosphate hydrolases"/>
    <property type="match status" value="1"/>
</dbReference>
<reference evidence="5 6" key="1">
    <citation type="submission" date="2019-03" db="EMBL/GenBank/DDBJ databases">
        <title>Thermus tengchongensis species for the arsenic transformation mechanism.</title>
        <authorList>
            <person name="Yuan G.C."/>
        </authorList>
    </citation>
    <scope>NUCLEOTIDE SEQUENCE [LARGE SCALE GENOMIC DNA]</scope>
    <source>
        <strain evidence="5 6">15Y</strain>
    </source>
</reference>
<dbReference type="Gene3D" id="3.40.50.300">
    <property type="entry name" value="P-loop containing nucleotide triphosphate hydrolases"/>
    <property type="match status" value="1"/>
</dbReference>
<dbReference type="InterPro" id="IPR027417">
    <property type="entry name" value="P-loop_NTPase"/>
</dbReference>
<evidence type="ECO:0000256" key="3">
    <source>
        <dbReference type="ARBA" id="ARBA00023125"/>
    </source>
</evidence>